<name>A0A177B6B3_9BILA</name>
<gene>
    <name evidence="1" type="ORF">A3Q56_03312</name>
</gene>
<sequence length="501" mass="58468">MVKPDKNIEKLLESLVWSDDDDISDSESEFKHIVSTQKNVKLSENEYKTEKYTLPKISNETNEDLIDKLSNCIIKDNTKTLYKTDCLKSENKIGTEINVNFNQTFNQEIIHDVDFCQSSDNDIEEEIDFSQLCENEIPEEIDFSQSCGNDFSDKIKEIEPKNSNCWNYAEIWIFDLLNVDCFELNFSCNCANLLHNYIENVENLITKMRENDEISNMLNNITQDLSFYLNSTSQLNCDRIKIKTESIMELIEKVYITGEYNKMIKLYIFNILAKKFVNITVNALNVSVNFDLAAVFSSLILKYPPMLTFLIANITKFTPYILVIDELKLKNLNFKPIIHNMKKIGIKHNCFVNIIKVTFGLLVTDSYNHTYSPLVKNALMWFNQFVVSLDLNNYTEESINLIFISLSLGVEVAGYTFLLYHQDEFLQSLGKIFQFIKLVKIRDQEKNVPFQQSILSSFGYLHLQRQFNILKDSRIEQDYQFIYNFPQCESLLAGDFWNLEL</sequence>
<dbReference type="Pfam" id="PF07817">
    <property type="entry name" value="GLE1"/>
    <property type="match status" value="1"/>
</dbReference>
<dbReference type="InterPro" id="IPR012476">
    <property type="entry name" value="GLE1"/>
</dbReference>
<protein>
    <submittedName>
        <fullName evidence="1">Uncharacterized protein</fullName>
    </submittedName>
</protein>
<evidence type="ECO:0000313" key="1">
    <source>
        <dbReference type="EMBL" id="OAF68954.1"/>
    </source>
</evidence>
<keyword evidence="2" id="KW-1185">Reference proteome</keyword>
<proteinExistence type="predicted"/>
<dbReference type="GO" id="GO:0005643">
    <property type="term" value="C:nuclear pore"/>
    <property type="evidence" value="ECO:0007669"/>
    <property type="project" value="InterPro"/>
</dbReference>
<accession>A0A177B6B3</accession>
<dbReference type="AlphaFoldDB" id="A0A177B6B3"/>
<dbReference type="GO" id="GO:0016973">
    <property type="term" value="P:poly(A)+ mRNA export from nucleus"/>
    <property type="evidence" value="ECO:0007669"/>
    <property type="project" value="InterPro"/>
</dbReference>
<comment type="caution">
    <text evidence="1">The sequence shown here is derived from an EMBL/GenBank/DDBJ whole genome shotgun (WGS) entry which is preliminary data.</text>
</comment>
<dbReference type="Proteomes" id="UP000078046">
    <property type="component" value="Unassembled WGS sequence"/>
</dbReference>
<organism evidence="1 2">
    <name type="scientific">Intoshia linei</name>
    <dbReference type="NCBI Taxonomy" id="1819745"/>
    <lineage>
        <taxon>Eukaryota</taxon>
        <taxon>Metazoa</taxon>
        <taxon>Spiralia</taxon>
        <taxon>Lophotrochozoa</taxon>
        <taxon>Mesozoa</taxon>
        <taxon>Orthonectida</taxon>
        <taxon>Rhopaluridae</taxon>
        <taxon>Intoshia</taxon>
    </lineage>
</organism>
<evidence type="ECO:0000313" key="2">
    <source>
        <dbReference type="Proteomes" id="UP000078046"/>
    </source>
</evidence>
<reference evidence="1 2" key="1">
    <citation type="submission" date="2016-04" db="EMBL/GenBank/DDBJ databases">
        <title>The genome of Intoshia linei affirms orthonectids as highly simplified spiralians.</title>
        <authorList>
            <person name="Mikhailov K.V."/>
            <person name="Slusarev G.S."/>
            <person name="Nikitin M.A."/>
            <person name="Logacheva M.D."/>
            <person name="Penin A."/>
            <person name="Aleoshin V."/>
            <person name="Panchin Y.V."/>
        </authorList>
    </citation>
    <scope>NUCLEOTIDE SEQUENCE [LARGE SCALE GENOMIC DNA]</scope>
    <source>
        <strain evidence="1">Intl2013</strain>
        <tissue evidence="1">Whole animal</tissue>
    </source>
</reference>
<dbReference type="EMBL" id="LWCA01000359">
    <property type="protein sequence ID" value="OAF68954.1"/>
    <property type="molecule type" value="Genomic_DNA"/>
</dbReference>